<dbReference type="Proteomes" id="UP001431449">
    <property type="component" value="Unassembled WGS sequence"/>
</dbReference>
<evidence type="ECO:0000256" key="1">
    <source>
        <dbReference type="ARBA" id="ARBA00009437"/>
    </source>
</evidence>
<reference evidence="6" key="1">
    <citation type="submission" date="2022-04" db="EMBL/GenBank/DDBJ databases">
        <title>Lysobacter sp. CAU 1642 isolated from sea sand.</title>
        <authorList>
            <person name="Kim W."/>
        </authorList>
    </citation>
    <scope>NUCLEOTIDE SEQUENCE</scope>
    <source>
        <strain evidence="6">CAU 1642</strain>
    </source>
</reference>
<dbReference type="InterPro" id="IPR036388">
    <property type="entry name" value="WH-like_DNA-bd_sf"/>
</dbReference>
<evidence type="ECO:0000256" key="4">
    <source>
        <dbReference type="ARBA" id="ARBA00023163"/>
    </source>
</evidence>
<dbReference type="Pfam" id="PF00126">
    <property type="entry name" value="HTH_1"/>
    <property type="match status" value="1"/>
</dbReference>
<dbReference type="SUPFAM" id="SSF53850">
    <property type="entry name" value="Periplasmic binding protein-like II"/>
    <property type="match status" value="1"/>
</dbReference>
<comment type="caution">
    <text evidence="6">The sequence shown here is derived from an EMBL/GenBank/DDBJ whole genome shotgun (WGS) entry which is preliminary data.</text>
</comment>
<dbReference type="RefSeq" id="WP_248204519.1">
    <property type="nucleotide sequence ID" value="NZ_JALNMH010000001.1"/>
</dbReference>
<keyword evidence="2" id="KW-0805">Transcription regulation</keyword>
<dbReference type="PANTHER" id="PTHR30537:SF79">
    <property type="entry name" value="TRANSCRIPTIONAL REGULATOR-RELATED"/>
    <property type="match status" value="1"/>
</dbReference>
<comment type="similarity">
    <text evidence="1">Belongs to the LysR transcriptional regulatory family.</text>
</comment>
<organism evidence="6 7">
    <name type="scientific">Pseudomarimonas salicorniae</name>
    <dbReference type="NCBI Taxonomy" id="2933270"/>
    <lineage>
        <taxon>Bacteria</taxon>
        <taxon>Pseudomonadati</taxon>
        <taxon>Pseudomonadota</taxon>
        <taxon>Gammaproteobacteria</taxon>
        <taxon>Lysobacterales</taxon>
        <taxon>Lysobacteraceae</taxon>
        <taxon>Pseudomarimonas</taxon>
    </lineage>
</organism>
<dbReference type="PANTHER" id="PTHR30537">
    <property type="entry name" value="HTH-TYPE TRANSCRIPTIONAL REGULATOR"/>
    <property type="match status" value="1"/>
</dbReference>
<feature type="domain" description="HTH lysR-type" evidence="5">
    <location>
        <begin position="4"/>
        <end position="61"/>
    </location>
</feature>
<dbReference type="InterPro" id="IPR005119">
    <property type="entry name" value="LysR_subst-bd"/>
</dbReference>
<proteinExistence type="inferred from homology"/>
<name>A0ABT0GCW3_9GAMM</name>
<evidence type="ECO:0000256" key="2">
    <source>
        <dbReference type="ARBA" id="ARBA00023015"/>
    </source>
</evidence>
<dbReference type="SUPFAM" id="SSF46785">
    <property type="entry name" value="Winged helix' DNA-binding domain"/>
    <property type="match status" value="1"/>
</dbReference>
<dbReference type="InterPro" id="IPR058163">
    <property type="entry name" value="LysR-type_TF_proteobact-type"/>
</dbReference>
<keyword evidence="3" id="KW-0238">DNA-binding</keyword>
<evidence type="ECO:0000256" key="3">
    <source>
        <dbReference type="ARBA" id="ARBA00023125"/>
    </source>
</evidence>
<evidence type="ECO:0000259" key="5">
    <source>
        <dbReference type="PROSITE" id="PS50931"/>
    </source>
</evidence>
<protein>
    <submittedName>
        <fullName evidence="6">LysR substrate-binding domain-containing protein</fullName>
    </submittedName>
</protein>
<dbReference type="Pfam" id="PF03466">
    <property type="entry name" value="LysR_substrate"/>
    <property type="match status" value="1"/>
</dbReference>
<dbReference type="Gene3D" id="3.40.190.10">
    <property type="entry name" value="Periplasmic binding protein-like II"/>
    <property type="match status" value="2"/>
</dbReference>
<dbReference type="EMBL" id="JALNMH010000001">
    <property type="protein sequence ID" value="MCK7592387.1"/>
    <property type="molecule type" value="Genomic_DNA"/>
</dbReference>
<dbReference type="Gene3D" id="1.10.10.10">
    <property type="entry name" value="Winged helix-like DNA-binding domain superfamily/Winged helix DNA-binding domain"/>
    <property type="match status" value="1"/>
</dbReference>
<evidence type="ECO:0000313" key="6">
    <source>
        <dbReference type="EMBL" id="MCK7592387.1"/>
    </source>
</evidence>
<dbReference type="PROSITE" id="PS50931">
    <property type="entry name" value="HTH_LYSR"/>
    <property type="match status" value="1"/>
</dbReference>
<dbReference type="InterPro" id="IPR036390">
    <property type="entry name" value="WH_DNA-bd_sf"/>
</dbReference>
<accession>A0ABT0GCW3</accession>
<dbReference type="CDD" id="cd08432">
    <property type="entry name" value="PBP2_GcdR_TrpI_HvrB_AmpR_like"/>
    <property type="match status" value="1"/>
</dbReference>
<dbReference type="InterPro" id="IPR000847">
    <property type="entry name" value="LysR_HTH_N"/>
</dbReference>
<sequence>MSRLPLHALRGFVLAARHGNLTRAAAAAHLTVSALSHQMRGLEERLGRTLLVREPRGVSLTEDGRALLERIAPHLEAIEQALRPFPARREHVLTLSLLSSMANAWLMPRLPGFVAEHPDIELSLRSDVGLVNFEREREIDAALRFGPGRWPGVQAMHLFDDWLMPVASPALLARLGVDRDTPIERLPLLGDPGGRWEDWFCCHVPGSPLPRFVAHLDDSESLHRAAVEGLGVALGRMIMARPLIEAGHLVALGAQQLPAEWSHYLVWPARSDGHPALLRFREWLATQAEAYRSSALASASRGFLPSRDVLQCGDASTRNRIESAPEGE</sequence>
<gene>
    <name evidence="6" type="ORF">M0G41_01740</name>
</gene>
<keyword evidence="4" id="KW-0804">Transcription</keyword>
<keyword evidence="7" id="KW-1185">Reference proteome</keyword>
<evidence type="ECO:0000313" key="7">
    <source>
        <dbReference type="Proteomes" id="UP001431449"/>
    </source>
</evidence>